<evidence type="ECO:0008006" key="3">
    <source>
        <dbReference type="Google" id="ProtNLM"/>
    </source>
</evidence>
<organism evidence="1 2">
    <name type="scientific">Parenemella sanctibonifatiensis</name>
    <dbReference type="NCBI Taxonomy" id="2016505"/>
    <lineage>
        <taxon>Bacteria</taxon>
        <taxon>Bacillati</taxon>
        <taxon>Actinomycetota</taxon>
        <taxon>Actinomycetes</taxon>
        <taxon>Propionibacteriales</taxon>
        <taxon>Propionibacteriaceae</taxon>
        <taxon>Parenemella</taxon>
    </lineage>
</organism>
<sequence>MRTPQPEPVRPGLSLTENFDVDLAVHHTAADGSQVQLVRYVYHPWEPQLESPRPYFHPIRTLGGNLVSLYRPHDHVWHKGIAYSLPNVGEENFWGGVTYVRDQGYQQLDNNGAMVHTGFTSRDHEDDRIRAREELRWVTQAGAEIVCEERDFTIRLLDDTAWVLEWGTRFTNISEQTFPMGSPTTHGREMAGYGGLFWRGPRSFTGGKVYADGHSAGDEDLMGIDATWMAYVGQHDEIGGASTVAFVDQTPEPRHGGRSWFVRTQPFAVISPSPFFFDEVDFAPKQTFSYRYSVIIADGERQPSEIAELVASLDR</sequence>
<protein>
    <recommendedName>
        <fullName evidence="3">Oxidoreductase</fullName>
    </recommendedName>
</protein>
<dbReference type="RefSeq" id="WP_094455501.1">
    <property type="nucleotide sequence ID" value="NZ_NMVJ01000010.1"/>
</dbReference>
<evidence type="ECO:0000313" key="2">
    <source>
        <dbReference type="Proteomes" id="UP000216300"/>
    </source>
</evidence>
<proteinExistence type="predicted"/>
<dbReference type="OrthoDB" id="9812981at2"/>
<dbReference type="InterPro" id="IPR029475">
    <property type="entry name" value="DUF6807"/>
</dbReference>
<name>A0A255EBR1_9ACTN</name>
<reference evidence="1" key="1">
    <citation type="submission" date="2017-07" db="EMBL/GenBank/DDBJ databases">
        <title>Draft whole genome sequences of clinical Proprionibacteriaceae strains.</title>
        <authorList>
            <person name="Bernier A.-M."/>
            <person name="Bernard K."/>
            <person name="Domingo M.-C."/>
        </authorList>
    </citation>
    <scope>NUCLEOTIDE SEQUENCE [LARGE SCALE GENOMIC DNA]</scope>
    <source>
        <strain evidence="1">NML 150081</strain>
    </source>
</reference>
<keyword evidence="2" id="KW-1185">Reference proteome</keyword>
<evidence type="ECO:0000313" key="1">
    <source>
        <dbReference type="EMBL" id="OYN88994.1"/>
    </source>
</evidence>
<comment type="caution">
    <text evidence="1">The sequence shown here is derived from an EMBL/GenBank/DDBJ whole genome shotgun (WGS) entry which is preliminary data.</text>
</comment>
<dbReference type="AlphaFoldDB" id="A0A255EBR1"/>
<dbReference type="EMBL" id="NMVJ01000010">
    <property type="protein sequence ID" value="OYN88994.1"/>
    <property type="molecule type" value="Genomic_DNA"/>
</dbReference>
<accession>A0A255EBR1</accession>
<gene>
    <name evidence="1" type="ORF">CGZ91_12005</name>
</gene>
<dbReference type="Pfam" id="PF14100">
    <property type="entry name" value="DUF6807"/>
    <property type="match status" value="1"/>
</dbReference>
<dbReference type="Proteomes" id="UP000216300">
    <property type="component" value="Unassembled WGS sequence"/>
</dbReference>